<protein>
    <submittedName>
        <fullName evidence="1">Uncharacterized protein</fullName>
    </submittedName>
</protein>
<organism evidence="1 2">
    <name type="scientific">Clonostachys solani</name>
    <dbReference type="NCBI Taxonomy" id="160281"/>
    <lineage>
        <taxon>Eukaryota</taxon>
        <taxon>Fungi</taxon>
        <taxon>Dikarya</taxon>
        <taxon>Ascomycota</taxon>
        <taxon>Pezizomycotina</taxon>
        <taxon>Sordariomycetes</taxon>
        <taxon>Hypocreomycetidae</taxon>
        <taxon>Hypocreales</taxon>
        <taxon>Bionectriaceae</taxon>
        <taxon>Clonostachys</taxon>
    </lineage>
</organism>
<reference evidence="1 2" key="2">
    <citation type="submission" date="2021-10" db="EMBL/GenBank/DDBJ databases">
        <authorList>
            <person name="Piombo E."/>
        </authorList>
    </citation>
    <scope>NUCLEOTIDE SEQUENCE [LARGE SCALE GENOMIC DNA]</scope>
</reference>
<name>A0A9N9ZCG4_9HYPO</name>
<dbReference type="OrthoDB" id="10572470at2759"/>
<feature type="non-terminal residue" evidence="1">
    <location>
        <position position="1"/>
    </location>
</feature>
<sequence length="104" mass="11421">MWIDSRRCWSSENEAITRPHANAVDAGKAGRHIPRNFKMLDRLMVGSSDPKQTPRNADVFYLAGLTGLLAYRRLSVTLKLGPAAASGGDVDAWIPFIGLSYAFN</sequence>
<proteinExistence type="predicted"/>
<dbReference type="AlphaFoldDB" id="A0A9N9ZCG4"/>
<evidence type="ECO:0000313" key="1">
    <source>
        <dbReference type="EMBL" id="CAH0052991.1"/>
    </source>
</evidence>
<accession>A0A9N9ZCG4</accession>
<evidence type="ECO:0000313" key="2">
    <source>
        <dbReference type="Proteomes" id="UP000775872"/>
    </source>
</evidence>
<comment type="caution">
    <text evidence="1">The sequence shown here is derived from an EMBL/GenBank/DDBJ whole genome shotgun (WGS) entry which is preliminary data.</text>
</comment>
<keyword evidence="2" id="KW-1185">Reference proteome</keyword>
<dbReference type="EMBL" id="CABFOC020000045">
    <property type="protein sequence ID" value="CAH0052991.1"/>
    <property type="molecule type" value="Genomic_DNA"/>
</dbReference>
<reference evidence="2" key="1">
    <citation type="submission" date="2019-06" db="EMBL/GenBank/DDBJ databases">
        <authorList>
            <person name="Broberg M."/>
        </authorList>
    </citation>
    <scope>NUCLEOTIDE SEQUENCE [LARGE SCALE GENOMIC DNA]</scope>
</reference>
<dbReference type="Proteomes" id="UP000775872">
    <property type="component" value="Unassembled WGS sequence"/>
</dbReference>
<gene>
    <name evidence="1" type="ORF">CSOL1703_00004859</name>
</gene>